<dbReference type="PANTHER" id="PTHR43066:SF26">
    <property type="entry name" value="RHOMBOID PROTEASE GLPG"/>
    <property type="match status" value="1"/>
</dbReference>
<dbReference type="OrthoDB" id="9813074at2"/>
<feature type="transmembrane region" description="Helical" evidence="7">
    <location>
        <begin position="172"/>
        <end position="191"/>
    </location>
</feature>
<proteinExistence type="predicted"/>
<comment type="subcellular location">
    <subcellularLocation>
        <location evidence="1">Membrane</location>
        <topology evidence="1">Multi-pass membrane protein</topology>
    </subcellularLocation>
</comment>
<feature type="domain" description="Peptidase S54 rhomboid" evidence="8">
    <location>
        <begin position="69"/>
        <end position="217"/>
    </location>
</feature>
<keyword evidence="9" id="KW-0645">Protease</keyword>
<accession>A0A420WB68</accession>
<evidence type="ECO:0000256" key="2">
    <source>
        <dbReference type="ARBA" id="ARBA00022475"/>
    </source>
</evidence>
<dbReference type="PANTHER" id="PTHR43066">
    <property type="entry name" value="RHOMBOID-RELATED PROTEIN"/>
    <property type="match status" value="1"/>
</dbReference>
<keyword evidence="4 7" id="KW-0812">Transmembrane</keyword>
<dbReference type="RefSeq" id="WP_008944052.1">
    <property type="nucleotide sequence ID" value="NZ_RBIG01000003.1"/>
</dbReference>
<dbReference type="GO" id="GO:0004252">
    <property type="term" value="F:serine-type endopeptidase activity"/>
    <property type="evidence" value="ECO:0007669"/>
    <property type="project" value="InterPro"/>
</dbReference>
<dbReference type="GO" id="GO:0006508">
    <property type="term" value="P:proteolysis"/>
    <property type="evidence" value="ECO:0007669"/>
    <property type="project" value="UniProtKB-KW"/>
</dbReference>
<name>A0A420WB68_9PROT</name>
<dbReference type="InterPro" id="IPR022764">
    <property type="entry name" value="Peptidase_S54_rhomboid_dom"/>
</dbReference>
<evidence type="ECO:0000256" key="5">
    <source>
        <dbReference type="ARBA" id="ARBA00022989"/>
    </source>
</evidence>
<keyword evidence="3" id="KW-0997">Cell inner membrane</keyword>
<feature type="transmembrane region" description="Helical" evidence="7">
    <location>
        <begin position="42"/>
        <end position="60"/>
    </location>
</feature>
<evidence type="ECO:0000256" key="7">
    <source>
        <dbReference type="SAM" id="Phobius"/>
    </source>
</evidence>
<evidence type="ECO:0000259" key="8">
    <source>
        <dbReference type="Pfam" id="PF01694"/>
    </source>
</evidence>
<evidence type="ECO:0000313" key="10">
    <source>
        <dbReference type="Proteomes" id="UP000277424"/>
    </source>
</evidence>
<dbReference type="Gene3D" id="1.20.1540.10">
    <property type="entry name" value="Rhomboid-like"/>
    <property type="match status" value="1"/>
</dbReference>
<feature type="transmembrane region" description="Helical" evidence="7">
    <location>
        <begin position="197"/>
        <end position="217"/>
    </location>
</feature>
<feature type="transmembrane region" description="Helical" evidence="7">
    <location>
        <begin position="72"/>
        <end position="94"/>
    </location>
</feature>
<dbReference type="EMBL" id="RBIG01000003">
    <property type="protein sequence ID" value="RKQ68254.1"/>
    <property type="molecule type" value="Genomic_DNA"/>
</dbReference>
<keyword evidence="9" id="KW-0378">Hydrolase</keyword>
<keyword evidence="5 7" id="KW-1133">Transmembrane helix</keyword>
<dbReference type="FunFam" id="1.20.1540.10:FF:000027">
    <property type="entry name" value="Rhomboid family intramembrane serine protease"/>
    <property type="match status" value="1"/>
</dbReference>
<dbReference type="GO" id="GO:0016020">
    <property type="term" value="C:membrane"/>
    <property type="evidence" value="ECO:0007669"/>
    <property type="project" value="UniProtKB-SubCell"/>
</dbReference>
<keyword evidence="2" id="KW-1003">Cell membrane</keyword>
<evidence type="ECO:0000256" key="1">
    <source>
        <dbReference type="ARBA" id="ARBA00004141"/>
    </source>
</evidence>
<dbReference type="AlphaFoldDB" id="A0A420WB68"/>
<evidence type="ECO:0000256" key="4">
    <source>
        <dbReference type="ARBA" id="ARBA00022692"/>
    </source>
</evidence>
<sequence length="259" mass="28719">MIPINDDNPTERPAIVTVGLIAVCVLVYLWQMTLGEREGQRAIYALGMIPAALLGGQRLHPDLMLVDPWVTLFSSMFLHGGLLHLGGNMLYLWIFGNNVEDALGRVRFILFYLACGVAAALLQAVVDPASEIPMVGASGAISGVLGAYLLLFPRANVLVLIPLGWFTQLRPLPAVFVLGFYFVLQLISAALDTGEAGVAFYAHIGGFVAGMVLLPLMKRREVPLFSQRRQPPRPAVRLRRRRLRPWEQKPENRRRGPWE</sequence>
<evidence type="ECO:0000256" key="6">
    <source>
        <dbReference type="ARBA" id="ARBA00023136"/>
    </source>
</evidence>
<evidence type="ECO:0000256" key="3">
    <source>
        <dbReference type="ARBA" id="ARBA00022519"/>
    </source>
</evidence>
<dbReference type="InterPro" id="IPR035952">
    <property type="entry name" value="Rhomboid-like_sf"/>
</dbReference>
<protein>
    <submittedName>
        <fullName evidence="9">Membrane associated rhomboid family serine protease</fullName>
    </submittedName>
</protein>
<evidence type="ECO:0000313" key="9">
    <source>
        <dbReference type="EMBL" id="RKQ68254.1"/>
    </source>
</evidence>
<feature type="transmembrane region" description="Helical" evidence="7">
    <location>
        <begin position="106"/>
        <end position="126"/>
    </location>
</feature>
<dbReference type="SUPFAM" id="SSF144091">
    <property type="entry name" value="Rhomboid-like"/>
    <property type="match status" value="1"/>
</dbReference>
<reference evidence="9 10" key="1">
    <citation type="submission" date="2018-10" db="EMBL/GenBank/DDBJ databases">
        <title>Comparative analysis of microorganisms from saline springs in Andes Mountain Range, Colombia.</title>
        <authorList>
            <person name="Rubin E."/>
        </authorList>
    </citation>
    <scope>NUCLEOTIDE SEQUENCE [LARGE SCALE GENOMIC DNA]</scope>
    <source>
        <strain evidence="9 10">USBA 36</strain>
    </source>
</reference>
<comment type="caution">
    <text evidence="9">The sequence shown here is derived from an EMBL/GenBank/DDBJ whole genome shotgun (WGS) entry which is preliminary data.</text>
</comment>
<feature type="transmembrane region" description="Helical" evidence="7">
    <location>
        <begin position="132"/>
        <end position="151"/>
    </location>
</feature>
<dbReference type="Proteomes" id="UP000277424">
    <property type="component" value="Unassembled WGS sequence"/>
</dbReference>
<gene>
    <name evidence="9" type="ORF">BCL74_2730</name>
</gene>
<organism evidence="9 10">
    <name type="scientific">Oceanibaculum indicum</name>
    <dbReference type="NCBI Taxonomy" id="526216"/>
    <lineage>
        <taxon>Bacteria</taxon>
        <taxon>Pseudomonadati</taxon>
        <taxon>Pseudomonadota</taxon>
        <taxon>Alphaproteobacteria</taxon>
        <taxon>Rhodospirillales</taxon>
        <taxon>Oceanibaculaceae</taxon>
        <taxon>Oceanibaculum</taxon>
    </lineage>
</organism>
<keyword evidence="6 7" id="KW-0472">Membrane</keyword>
<dbReference type="Pfam" id="PF01694">
    <property type="entry name" value="Rhomboid"/>
    <property type="match status" value="1"/>
</dbReference>
<feature type="transmembrane region" description="Helical" evidence="7">
    <location>
        <begin position="12"/>
        <end position="30"/>
    </location>
</feature>